<dbReference type="EMBL" id="JBHTKR010000004">
    <property type="protein sequence ID" value="MFD1195104.1"/>
    <property type="molecule type" value="Genomic_DNA"/>
</dbReference>
<reference evidence="2" key="1">
    <citation type="journal article" date="2019" name="Int. J. Syst. Evol. Microbiol.">
        <title>The Global Catalogue of Microorganisms (GCM) 10K type strain sequencing project: providing services to taxonomists for standard genome sequencing and annotation.</title>
        <authorList>
            <consortium name="The Broad Institute Genomics Platform"/>
            <consortium name="The Broad Institute Genome Sequencing Center for Infectious Disease"/>
            <person name="Wu L."/>
            <person name="Ma J."/>
        </authorList>
    </citation>
    <scope>NUCLEOTIDE SEQUENCE [LARGE SCALE GENOMIC DNA]</scope>
    <source>
        <strain evidence="2">CCUG 55328</strain>
    </source>
</reference>
<comment type="caution">
    <text evidence="1">The sequence shown here is derived from an EMBL/GenBank/DDBJ whole genome shotgun (WGS) entry which is preliminary data.</text>
</comment>
<keyword evidence="2" id="KW-1185">Reference proteome</keyword>
<name>A0ABW3TD39_9RHOB</name>
<protein>
    <submittedName>
        <fullName evidence="1">Uncharacterized protein</fullName>
    </submittedName>
</protein>
<evidence type="ECO:0000313" key="1">
    <source>
        <dbReference type="EMBL" id="MFD1195104.1"/>
    </source>
</evidence>
<proteinExistence type="predicted"/>
<gene>
    <name evidence="1" type="ORF">ACFQ3C_10520</name>
</gene>
<sequence>MGNPVETFPRVLSWPDEGEDLATRRLTDEIRLVAIQEIQFSNPVETPIALTPEVHP</sequence>
<dbReference type="Proteomes" id="UP001597151">
    <property type="component" value="Unassembled WGS sequence"/>
</dbReference>
<accession>A0ABW3TD39</accession>
<evidence type="ECO:0000313" key="2">
    <source>
        <dbReference type="Proteomes" id="UP001597151"/>
    </source>
</evidence>
<organism evidence="1 2">
    <name type="scientific">Seohaeicola saemankumensis</name>
    <dbReference type="NCBI Taxonomy" id="481181"/>
    <lineage>
        <taxon>Bacteria</taxon>
        <taxon>Pseudomonadati</taxon>
        <taxon>Pseudomonadota</taxon>
        <taxon>Alphaproteobacteria</taxon>
        <taxon>Rhodobacterales</taxon>
        <taxon>Roseobacteraceae</taxon>
        <taxon>Seohaeicola</taxon>
    </lineage>
</organism>